<comment type="caution">
    <text evidence="1">The sequence shown here is derived from an EMBL/GenBank/DDBJ whole genome shotgun (WGS) entry which is preliminary data.</text>
</comment>
<gene>
    <name evidence="1" type="ORF">E2C01_002464</name>
</gene>
<protein>
    <submittedName>
        <fullName evidence="1">Uncharacterized protein</fullName>
    </submittedName>
</protein>
<proteinExistence type="predicted"/>
<evidence type="ECO:0000313" key="1">
    <source>
        <dbReference type="EMBL" id="MPC09845.1"/>
    </source>
</evidence>
<evidence type="ECO:0000313" key="2">
    <source>
        <dbReference type="Proteomes" id="UP000324222"/>
    </source>
</evidence>
<accession>A0A5B7CKM5</accession>
<keyword evidence="2" id="KW-1185">Reference proteome</keyword>
<dbReference type="EMBL" id="VSRR010000089">
    <property type="protein sequence ID" value="MPC09845.1"/>
    <property type="molecule type" value="Genomic_DNA"/>
</dbReference>
<organism evidence="1 2">
    <name type="scientific">Portunus trituberculatus</name>
    <name type="common">Swimming crab</name>
    <name type="synonym">Neptunus trituberculatus</name>
    <dbReference type="NCBI Taxonomy" id="210409"/>
    <lineage>
        <taxon>Eukaryota</taxon>
        <taxon>Metazoa</taxon>
        <taxon>Ecdysozoa</taxon>
        <taxon>Arthropoda</taxon>
        <taxon>Crustacea</taxon>
        <taxon>Multicrustacea</taxon>
        <taxon>Malacostraca</taxon>
        <taxon>Eumalacostraca</taxon>
        <taxon>Eucarida</taxon>
        <taxon>Decapoda</taxon>
        <taxon>Pleocyemata</taxon>
        <taxon>Brachyura</taxon>
        <taxon>Eubrachyura</taxon>
        <taxon>Portunoidea</taxon>
        <taxon>Portunidae</taxon>
        <taxon>Portuninae</taxon>
        <taxon>Portunus</taxon>
    </lineage>
</organism>
<dbReference type="Proteomes" id="UP000324222">
    <property type="component" value="Unassembled WGS sequence"/>
</dbReference>
<sequence length="110" mass="12026">MEKLHPLYQGFSTSDCWESHDQGGICHVGLNSRFTISDALMSSGSEAVGGHILKTENLSSEIFSSTTASTTSKVNHDCVSEVWDSPTGLSAVYSRKQFGRKPQQNNLNME</sequence>
<name>A0A5B7CKM5_PORTR</name>
<dbReference type="AlphaFoldDB" id="A0A5B7CKM5"/>
<reference evidence="1 2" key="1">
    <citation type="submission" date="2019-05" db="EMBL/GenBank/DDBJ databases">
        <title>Another draft genome of Portunus trituberculatus and its Hox gene families provides insights of decapod evolution.</title>
        <authorList>
            <person name="Jeong J.-H."/>
            <person name="Song I."/>
            <person name="Kim S."/>
            <person name="Choi T."/>
            <person name="Kim D."/>
            <person name="Ryu S."/>
            <person name="Kim W."/>
        </authorList>
    </citation>
    <scope>NUCLEOTIDE SEQUENCE [LARGE SCALE GENOMIC DNA]</scope>
    <source>
        <tissue evidence="1">Muscle</tissue>
    </source>
</reference>